<dbReference type="GO" id="GO:0051301">
    <property type="term" value="P:cell division"/>
    <property type="evidence" value="ECO:0007669"/>
    <property type="project" value="UniProtKB-UniRule"/>
</dbReference>
<evidence type="ECO:0000256" key="9">
    <source>
        <dbReference type="ARBA" id="ARBA00023328"/>
    </source>
</evidence>
<evidence type="ECO:0000256" key="6">
    <source>
        <dbReference type="ARBA" id="ARBA00023054"/>
    </source>
</evidence>
<evidence type="ECO:0000256" key="4">
    <source>
        <dbReference type="ARBA" id="ARBA00022776"/>
    </source>
</evidence>
<evidence type="ECO:0000256" key="3">
    <source>
        <dbReference type="ARBA" id="ARBA00022618"/>
    </source>
</evidence>
<keyword evidence="5 10" id="KW-0995">Kinetochore</keyword>
<keyword evidence="2 10" id="KW-0158">Chromosome</keyword>
<keyword evidence="8 10" id="KW-0131">Cell cycle</keyword>
<dbReference type="InterPro" id="IPR055260">
    <property type="entry name" value="Ndc80_CH"/>
</dbReference>
<keyword evidence="9 10" id="KW-0137">Centromere</keyword>
<evidence type="ECO:0000256" key="5">
    <source>
        <dbReference type="ARBA" id="ARBA00022838"/>
    </source>
</evidence>
<feature type="compositionally biased region" description="Polar residues" evidence="12">
    <location>
        <begin position="30"/>
        <end position="40"/>
    </location>
</feature>
<evidence type="ECO:0000256" key="7">
    <source>
        <dbReference type="ARBA" id="ARBA00023242"/>
    </source>
</evidence>
<dbReference type="PANTHER" id="PTHR10643">
    <property type="entry name" value="KINETOCHORE PROTEIN NDC80"/>
    <property type="match status" value="1"/>
</dbReference>
<feature type="region of interest" description="Disordered" evidence="12">
    <location>
        <begin position="1"/>
        <end position="90"/>
    </location>
</feature>
<feature type="domain" description="Kinetochore protein Ndc80 CH" evidence="13">
    <location>
        <begin position="70"/>
        <end position="197"/>
    </location>
</feature>
<dbReference type="OrthoDB" id="7459479at2759"/>
<evidence type="ECO:0000256" key="11">
    <source>
        <dbReference type="SAM" id="Coils"/>
    </source>
</evidence>
<sequence>MSRRQTLGVLSPSTLNSRANPAGRILSGKDGSQGTASALSGASVPVKGRKSMAPTAENRPSAVGPGIERRSSAFGGKPTGPKQDPRPLSDKNFLNNCVHTLITYLSLHGYPAAVSPKTLASPTAKDFTMVVQFLFQRFDSNMKTFGKIEDEVPVFFKRLNYPFQISKSALFAVGSPHSWPAVLAALTWLVELLNYNEKADENSGLNASMLDTEEGGNKKEFFEFIATSYKYFLAGDDARCEAVEEDMMTSYKQKEDGILEQQARTKEADLVLLSDLERIKNEPSSLVAAQLRLAEHSVDTEKFEKLIENLQALKQSLQRKLVERQADLKSKQEQITQLAAENDEVRARVAAQPVNKADLNRMILERTKQKEALESITCQCEEFESKVHQQEVQIASELRGLETGANRYNQLAHRLKLVPASAKRADGVSFELKINSDASSPSDFSNLDLKGVVRPALDRQCDQYRTKAAELSQDLLSLEEQACSSRDAMQERREENAVLEHQIRRMEGQLMDAKGAQEERVRGEAGRADVLKNEVLRLRNMATSMQGDLEARKKAVAAELEAMQRSCEAEMCKTTSDLSAALDMMVQHRLWVQQRVEKVVAATRQAHVEVAQGNL</sequence>
<dbReference type="GO" id="GO:0005634">
    <property type="term" value="C:nucleus"/>
    <property type="evidence" value="ECO:0007669"/>
    <property type="project" value="UniProtKB-SubCell"/>
</dbReference>
<keyword evidence="7 10" id="KW-0539">Nucleus</keyword>
<comment type="subcellular location">
    <subcellularLocation>
        <location evidence="10">Chromosome</location>
        <location evidence="10">Centromere</location>
        <location evidence="10">Kinetochore</location>
    </subcellularLocation>
    <subcellularLocation>
        <location evidence="10">Nucleus</location>
    </subcellularLocation>
</comment>
<dbReference type="InterPro" id="IPR057091">
    <property type="entry name" value="NDC80_loop"/>
</dbReference>
<dbReference type="InterPro" id="IPR005550">
    <property type="entry name" value="Kinetochore_Ndc80"/>
</dbReference>
<feature type="coiled-coil region" evidence="11">
    <location>
        <begin position="300"/>
        <end position="348"/>
    </location>
</feature>
<keyword evidence="6 11" id="KW-0175">Coiled coil</keyword>
<feature type="coiled-coil region" evidence="11">
    <location>
        <begin position="461"/>
        <end position="516"/>
    </location>
</feature>
<evidence type="ECO:0000256" key="12">
    <source>
        <dbReference type="SAM" id="MobiDB-lite"/>
    </source>
</evidence>
<keyword evidence="4 10" id="KW-0498">Mitosis</keyword>
<keyword evidence="16" id="KW-1185">Reference proteome</keyword>
<dbReference type="STRING" id="1157962.A0A250WPV1"/>
<comment type="subunit">
    <text evidence="10">Component of the NDC80 complex.</text>
</comment>
<evidence type="ECO:0000259" key="14">
    <source>
        <dbReference type="Pfam" id="PF24487"/>
    </source>
</evidence>
<dbReference type="InterPro" id="IPR038273">
    <property type="entry name" value="Ndc80_sf"/>
</dbReference>
<comment type="function">
    <text evidence="10">Acts as a component of the essential kinetochore-associated NDC80 complex, which is required for chromosome segregation and spindle checkpoint activity.</text>
</comment>
<organism evidence="15 16">
    <name type="scientific">Chlamydomonas eustigma</name>
    <dbReference type="NCBI Taxonomy" id="1157962"/>
    <lineage>
        <taxon>Eukaryota</taxon>
        <taxon>Viridiplantae</taxon>
        <taxon>Chlorophyta</taxon>
        <taxon>core chlorophytes</taxon>
        <taxon>Chlorophyceae</taxon>
        <taxon>CS clade</taxon>
        <taxon>Chlamydomonadales</taxon>
        <taxon>Chlamydomonadaceae</taxon>
        <taxon>Chlamydomonas</taxon>
    </lineage>
</organism>
<gene>
    <name evidence="15" type="ORF">CEUSTIGMA_g182.t1</name>
</gene>
<proteinExistence type="inferred from homology"/>
<reference evidence="15 16" key="1">
    <citation type="submission" date="2017-08" db="EMBL/GenBank/DDBJ databases">
        <title>Acidophilic green algal genome provides insights into adaptation to an acidic environment.</title>
        <authorList>
            <person name="Hirooka S."/>
            <person name="Hirose Y."/>
            <person name="Kanesaki Y."/>
            <person name="Higuchi S."/>
            <person name="Fujiwara T."/>
            <person name="Onuma R."/>
            <person name="Era A."/>
            <person name="Ohbayashi R."/>
            <person name="Uzuka A."/>
            <person name="Nozaki H."/>
            <person name="Yoshikawa H."/>
            <person name="Miyagishima S.Y."/>
        </authorList>
    </citation>
    <scope>NUCLEOTIDE SEQUENCE [LARGE SCALE GENOMIC DNA]</scope>
    <source>
        <strain evidence="15 16">NIES-2499</strain>
    </source>
</reference>
<comment type="similarity">
    <text evidence="1 10">Belongs to the NDC80/HEC1 family.</text>
</comment>
<evidence type="ECO:0000256" key="2">
    <source>
        <dbReference type="ARBA" id="ARBA00022454"/>
    </source>
</evidence>
<evidence type="ECO:0000313" key="15">
    <source>
        <dbReference type="EMBL" id="GAX72726.1"/>
    </source>
</evidence>
<evidence type="ECO:0000256" key="10">
    <source>
        <dbReference type="RuleBase" id="RU368072"/>
    </source>
</evidence>
<dbReference type="GO" id="GO:0051315">
    <property type="term" value="P:attachment of mitotic spindle microtubules to kinetochore"/>
    <property type="evidence" value="ECO:0007669"/>
    <property type="project" value="UniProtKB-UniRule"/>
</dbReference>
<protein>
    <recommendedName>
        <fullName evidence="10">Kinetochore protein NDC80</fullName>
    </recommendedName>
</protein>
<evidence type="ECO:0000256" key="1">
    <source>
        <dbReference type="ARBA" id="ARBA00007050"/>
    </source>
</evidence>
<evidence type="ECO:0000313" key="16">
    <source>
        <dbReference type="Proteomes" id="UP000232323"/>
    </source>
</evidence>
<dbReference type="Pfam" id="PF24487">
    <property type="entry name" value="NDC80_loop"/>
    <property type="match status" value="1"/>
</dbReference>
<accession>A0A250WPV1</accession>
<name>A0A250WPV1_9CHLO</name>
<evidence type="ECO:0000259" key="13">
    <source>
        <dbReference type="Pfam" id="PF03801"/>
    </source>
</evidence>
<dbReference type="EMBL" id="BEGY01000001">
    <property type="protein sequence ID" value="GAX72726.1"/>
    <property type="molecule type" value="Genomic_DNA"/>
</dbReference>
<feature type="domain" description="Kinetochore protein NDC80 loop region" evidence="14">
    <location>
        <begin position="372"/>
        <end position="598"/>
    </location>
</feature>
<evidence type="ECO:0000256" key="8">
    <source>
        <dbReference type="ARBA" id="ARBA00023306"/>
    </source>
</evidence>
<dbReference type="GO" id="GO:0031262">
    <property type="term" value="C:Ndc80 complex"/>
    <property type="evidence" value="ECO:0007669"/>
    <property type="project" value="UniProtKB-UniRule"/>
</dbReference>
<dbReference type="Proteomes" id="UP000232323">
    <property type="component" value="Unassembled WGS sequence"/>
</dbReference>
<dbReference type="AlphaFoldDB" id="A0A250WPV1"/>
<dbReference type="PANTHER" id="PTHR10643:SF2">
    <property type="entry name" value="KINETOCHORE PROTEIN NDC80 HOMOLOG"/>
    <property type="match status" value="1"/>
</dbReference>
<dbReference type="Pfam" id="PF03801">
    <property type="entry name" value="Ndc80_HEC"/>
    <property type="match status" value="1"/>
</dbReference>
<comment type="caution">
    <text evidence="15">The sequence shown here is derived from an EMBL/GenBank/DDBJ whole genome shotgun (WGS) entry which is preliminary data.</text>
</comment>
<keyword evidence="3 10" id="KW-0132">Cell division</keyword>
<dbReference type="Gene3D" id="1.10.418.30">
    <property type="entry name" value="Ncd80 complex, Ncd80 subunit"/>
    <property type="match status" value="1"/>
</dbReference>